<feature type="domain" description="C2H2-type" evidence="7">
    <location>
        <begin position="847"/>
        <end position="873"/>
    </location>
</feature>
<evidence type="ECO:0000256" key="5">
    <source>
        <dbReference type="PROSITE-ProRule" id="PRU00042"/>
    </source>
</evidence>
<protein>
    <recommendedName>
        <fullName evidence="7">C2H2-type domain-containing protein</fullName>
    </recommendedName>
</protein>
<dbReference type="Pfam" id="PF12874">
    <property type="entry name" value="zf-met"/>
    <property type="match status" value="2"/>
</dbReference>
<keyword evidence="3 5" id="KW-0863">Zinc-finger</keyword>
<dbReference type="PANTHER" id="PTHR24379:SF121">
    <property type="entry name" value="C2H2-TYPE DOMAIN-CONTAINING PROTEIN"/>
    <property type="match status" value="1"/>
</dbReference>
<keyword evidence="2" id="KW-0677">Repeat</keyword>
<dbReference type="Gene3D" id="3.30.160.60">
    <property type="entry name" value="Classic Zinc Finger"/>
    <property type="match status" value="4"/>
</dbReference>
<feature type="region of interest" description="Disordered" evidence="6">
    <location>
        <begin position="150"/>
        <end position="242"/>
    </location>
</feature>
<feature type="compositionally biased region" description="Acidic residues" evidence="6">
    <location>
        <begin position="160"/>
        <end position="182"/>
    </location>
</feature>
<feature type="domain" description="C2H2-type" evidence="7">
    <location>
        <begin position="697"/>
        <end position="725"/>
    </location>
</feature>
<dbReference type="Proteomes" id="UP001162164">
    <property type="component" value="Unassembled WGS sequence"/>
</dbReference>
<feature type="domain" description="C2H2-type" evidence="7">
    <location>
        <begin position="725"/>
        <end position="748"/>
    </location>
</feature>
<dbReference type="SMART" id="SM00355">
    <property type="entry name" value="ZnF_C2H2"/>
    <property type="match status" value="9"/>
</dbReference>
<evidence type="ECO:0000313" key="8">
    <source>
        <dbReference type="EMBL" id="KAJ8969590.1"/>
    </source>
</evidence>
<evidence type="ECO:0000313" key="9">
    <source>
        <dbReference type="Proteomes" id="UP001162164"/>
    </source>
</evidence>
<feature type="compositionally biased region" description="Basic and acidic residues" evidence="6">
    <location>
        <begin position="527"/>
        <end position="537"/>
    </location>
</feature>
<keyword evidence="1" id="KW-0479">Metal-binding</keyword>
<dbReference type="EMBL" id="JAPWTJ010001770">
    <property type="protein sequence ID" value="KAJ8969590.1"/>
    <property type="molecule type" value="Genomic_DNA"/>
</dbReference>
<feature type="compositionally biased region" description="Polar residues" evidence="6">
    <location>
        <begin position="417"/>
        <end position="429"/>
    </location>
</feature>
<keyword evidence="9" id="KW-1185">Reference proteome</keyword>
<evidence type="ECO:0000256" key="2">
    <source>
        <dbReference type="ARBA" id="ARBA00022737"/>
    </source>
</evidence>
<dbReference type="PROSITE" id="PS00028">
    <property type="entry name" value="ZINC_FINGER_C2H2_1"/>
    <property type="match status" value="3"/>
</dbReference>
<proteinExistence type="predicted"/>
<reference evidence="8" key="1">
    <citation type="journal article" date="2023" name="Insect Mol. Biol.">
        <title>Genome sequencing provides insights into the evolution of gene families encoding plant cell wall-degrading enzymes in longhorned beetles.</title>
        <authorList>
            <person name="Shin N.R."/>
            <person name="Okamura Y."/>
            <person name="Kirsch R."/>
            <person name="Pauchet Y."/>
        </authorList>
    </citation>
    <scope>NUCLEOTIDE SEQUENCE</scope>
    <source>
        <strain evidence="8">MMC_N1</strain>
    </source>
</reference>
<keyword evidence="4" id="KW-0862">Zinc</keyword>
<evidence type="ECO:0000256" key="6">
    <source>
        <dbReference type="SAM" id="MobiDB-lite"/>
    </source>
</evidence>
<feature type="compositionally biased region" description="Low complexity" evidence="6">
    <location>
        <begin position="221"/>
        <end position="230"/>
    </location>
</feature>
<evidence type="ECO:0000256" key="4">
    <source>
        <dbReference type="ARBA" id="ARBA00022833"/>
    </source>
</evidence>
<feature type="region of interest" description="Disordered" evidence="6">
    <location>
        <begin position="380"/>
        <end position="442"/>
    </location>
</feature>
<sequence>MISDYDDDTHFCLKCHTTIIGLDNYVNHRKTGCSKNLSEPPKSPLPSQLLPPDESFNLKADDFFSSLELRSSSKKTTVQSTSGKNFSGILTRSKTTAVIQAASSIKDNTDVQQSKSGKNVWIGGHQLKELGYGDNQSKLIKAVAELERRKEEPARVTLYEESDEDSDDYDYDVEDSSDEDQDVPPKNYTGGKWKPSSPIQWSRTSEGREWNTLPPSYTGGKWKPSTKRSSSPPPTHTKGKWKPQGMIMMYRHLVLPEVNGCLPKKYMITQMCLLQHTQRENGSPELKTTKTFRHRTIPRENGSLKVNLKMTHLLQLTLKESGNLKNLMKIFLHHAIQKVNGNLETTTKMSSHIQAVKVNGNQVMIQTIFPLQAILKESGKPLKESESDQIPLKTSKVNETECSRLSSSREVKKQADGKNSNTEEWQSQNKPDESYTRGKWIPPPQNKVAMKISNDAIITQGNGNVQYWCNPCNRKLASKVVYERHLKSELHFKRTLHDREFDENEDLKILKDARIPKIEPPESIFSDPEKPTQTDDKRRKRKKIFLRCEVCQSKVNRYLIGKHLISHYHCRKGDITTPVARNMALENIHGIILQSPFQCSICKFYCNTHQDFLRHWLSVDHINKKVPGFFFCSFCKYRSADTQLMYNHLVSPEHTEVVAVINRSVPIVIKKINPVYCATCKKEFFAQHTTAKSLNQFICEPCGEGFTSSVSLQRHKQKVHNEKYFICTPCNLKFENSQDAKQHRKSLHHKYMCMEKTNDEKRLKRRCEYYVRIVELTFTITQELTSHLRSKSCKFEENPNDNYRCEKCPFSSNSTSELLFHSALHEEPLKLHSSDEDGDSKAKPYRYKCPVCRKFFPKSSLQAHIRLHTQERPFECKICNTKFVRKNNLQFHVKNHEKREVREKCYGCSRGKIVSMFYLRSQLQEKVSK</sequence>
<gene>
    <name evidence="8" type="ORF">NQ317_005124</name>
</gene>
<feature type="domain" description="C2H2-type" evidence="7">
    <location>
        <begin position="874"/>
        <end position="901"/>
    </location>
</feature>
<evidence type="ECO:0000259" key="7">
    <source>
        <dbReference type="PROSITE" id="PS50157"/>
    </source>
</evidence>
<feature type="compositionally biased region" description="Basic and acidic residues" evidence="6">
    <location>
        <begin position="396"/>
        <end position="416"/>
    </location>
</feature>
<evidence type="ECO:0000256" key="1">
    <source>
        <dbReference type="ARBA" id="ARBA00022723"/>
    </source>
</evidence>
<evidence type="ECO:0000256" key="3">
    <source>
        <dbReference type="ARBA" id="ARBA00022771"/>
    </source>
</evidence>
<dbReference type="SUPFAM" id="SSF57667">
    <property type="entry name" value="beta-beta-alpha zinc fingers"/>
    <property type="match status" value="3"/>
</dbReference>
<dbReference type="InterPro" id="IPR013087">
    <property type="entry name" value="Znf_C2H2_type"/>
</dbReference>
<feature type="region of interest" description="Disordered" evidence="6">
    <location>
        <begin position="519"/>
        <end position="538"/>
    </location>
</feature>
<organism evidence="8 9">
    <name type="scientific">Molorchus minor</name>
    <dbReference type="NCBI Taxonomy" id="1323400"/>
    <lineage>
        <taxon>Eukaryota</taxon>
        <taxon>Metazoa</taxon>
        <taxon>Ecdysozoa</taxon>
        <taxon>Arthropoda</taxon>
        <taxon>Hexapoda</taxon>
        <taxon>Insecta</taxon>
        <taxon>Pterygota</taxon>
        <taxon>Neoptera</taxon>
        <taxon>Endopterygota</taxon>
        <taxon>Coleoptera</taxon>
        <taxon>Polyphaga</taxon>
        <taxon>Cucujiformia</taxon>
        <taxon>Chrysomeloidea</taxon>
        <taxon>Cerambycidae</taxon>
        <taxon>Lamiinae</taxon>
        <taxon>Monochamini</taxon>
        <taxon>Molorchus</taxon>
    </lineage>
</organism>
<dbReference type="PANTHER" id="PTHR24379">
    <property type="entry name" value="KRAB AND ZINC FINGER DOMAIN-CONTAINING"/>
    <property type="match status" value="1"/>
</dbReference>
<accession>A0ABQ9J098</accession>
<dbReference type="PROSITE" id="PS50157">
    <property type="entry name" value="ZINC_FINGER_C2H2_2"/>
    <property type="match status" value="4"/>
</dbReference>
<comment type="caution">
    <text evidence="8">The sequence shown here is derived from an EMBL/GenBank/DDBJ whole genome shotgun (WGS) entry which is preliminary data.</text>
</comment>
<dbReference type="InterPro" id="IPR036236">
    <property type="entry name" value="Znf_C2H2_sf"/>
</dbReference>
<name>A0ABQ9J098_9CUCU</name>